<dbReference type="InterPro" id="IPR036457">
    <property type="entry name" value="PPM-type-like_dom_sf"/>
</dbReference>
<feature type="chain" id="PRO_5016247642" evidence="5">
    <location>
        <begin position="25"/>
        <end position="698"/>
    </location>
</feature>
<evidence type="ECO:0000313" key="8">
    <source>
        <dbReference type="Proteomes" id="UP000245535"/>
    </source>
</evidence>
<dbReference type="PROSITE" id="PS50005">
    <property type="entry name" value="TPR"/>
    <property type="match status" value="1"/>
</dbReference>
<dbReference type="Proteomes" id="UP000245535">
    <property type="component" value="Unassembled WGS sequence"/>
</dbReference>
<evidence type="ECO:0000256" key="4">
    <source>
        <dbReference type="SAM" id="Phobius"/>
    </source>
</evidence>
<dbReference type="InterPro" id="IPR011990">
    <property type="entry name" value="TPR-like_helical_dom_sf"/>
</dbReference>
<evidence type="ECO:0000313" key="7">
    <source>
        <dbReference type="EMBL" id="PWJ41805.1"/>
    </source>
</evidence>
<keyword evidence="4" id="KW-0812">Transmembrane</keyword>
<keyword evidence="4" id="KW-1133">Transmembrane helix</keyword>
<evidence type="ECO:0000256" key="1">
    <source>
        <dbReference type="ARBA" id="ARBA00022801"/>
    </source>
</evidence>
<keyword evidence="8" id="KW-1185">Reference proteome</keyword>
<feature type="signal peptide" evidence="5">
    <location>
        <begin position="1"/>
        <end position="24"/>
    </location>
</feature>
<evidence type="ECO:0000256" key="3">
    <source>
        <dbReference type="SAM" id="Coils"/>
    </source>
</evidence>
<dbReference type="Pfam" id="PF07228">
    <property type="entry name" value="SpoIIE"/>
    <property type="match status" value="1"/>
</dbReference>
<organism evidence="7 8">
    <name type="scientific">Sediminitomix flava</name>
    <dbReference type="NCBI Taxonomy" id="379075"/>
    <lineage>
        <taxon>Bacteria</taxon>
        <taxon>Pseudomonadati</taxon>
        <taxon>Bacteroidota</taxon>
        <taxon>Cytophagia</taxon>
        <taxon>Cytophagales</taxon>
        <taxon>Flammeovirgaceae</taxon>
        <taxon>Sediminitomix</taxon>
    </lineage>
</organism>
<gene>
    <name evidence="7" type="ORF">BC781_10355</name>
</gene>
<comment type="caution">
    <text evidence="7">The sequence shown here is derived from an EMBL/GenBank/DDBJ whole genome shotgun (WGS) entry which is preliminary data.</text>
</comment>
<feature type="coiled-coil region" evidence="3">
    <location>
        <begin position="322"/>
        <end position="367"/>
    </location>
</feature>
<dbReference type="Gene3D" id="1.25.40.10">
    <property type="entry name" value="Tetratricopeptide repeat domain"/>
    <property type="match status" value="2"/>
</dbReference>
<sequence>MNCRNVTFTSLLVYFLFSFSLLSAQHNIIDSLENEVKTYTQVDSNRVYLLNELGYRYHQINPVRGLKLGEEALEIAQSIDYKYGIYDAYNTMGSNHFTNSKYAEALQSFFNALKVAKKLNYDQQEISLLQNIGAVYCAQNHLREGLKYFLQVDSIRNQAENPDPRSQMITLRNISEVYINLNKIDSADYYILKAIDISNKTFNSTEPNILLSYADIQREKGNFNEALEALNFAINNLEQNGYTSSMISGLYKKATTFQKMNVNTKAFKEVNKGIKIAQENEFDDLERQGYLILHDIYINKKDYKNALEAYHEYKRINDKIYNQAQLNQLAQVQAQYEIEQKQKDYLLNEQKLELQEAQLERQNWIMMSLGVGMFTTIFFLVFLFKSNRDRKRKNTILTEQKSQLYEQQQELMVQTEELTQLNEEVLSQRDHLEKVNINLNDYNNRLTDSISAAQIIQEALLPFENRMKDSFQNNFVIYKPKDIVSGDFYWLVKRQNFHFLAVIDCTGHGVPGAFMSLLAYSLLNEIVEAEYESDPSKILNLLHAKLIKAISYTRHGKKHDAGMDIALCRMEYLENDDCKITYAGAKRPLYYVKDNQLQKISGTRLSIGGNKRNRNNMEFSNSELSLSAGDSIYLTTDGYIDNPNKNRKKFGTPMLEKLIEAVHGLSMTEQKEAFELALEKHQGNEAQRDDITLVGVRI</sequence>
<evidence type="ECO:0000256" key="5">
    <source>
        <dbReference type="SAM" id="SignalP"/>
    </source>
</evidence>
<keyword evidence="3" id="KW-0175">Coiled coil</keyword>
<feature type="domain" description="PPM-type phosphatase" evidence="6">
    <location>
        <begin position="472"/>
        <end position="698"/>
    </location>
</feature>
<dbReference type="SMART" id="SM00331">
    <property type="entry name" value="PP2C_SIG"/>
    <property type="match status" value="1"/>
</dbReference>
<dbReference type="SUPFAM" id="SSF48452">
    <property type="entry name" value="TPR-like"/>
    <property type="match status" value="2"/>
</dbReference>
<dbReference type="SMART" id="SM00028">
    <property type="entry name" value="TPR"/>
    <property type="match status" value="6"/>
</dbReference>
<evidence type="ECO:0000256" key="2">
    <source>
        <dbReference type="PROSITE-ProRule" id="PRU00339"/>
    </source>
</evidence>
<evidence type="ECO:0000259" key="6">
    <source>
        <dbReference type="SMART" id="SM00331"/>
    </source>
</evidence>
<feature type="repeat" description="TPR" evidence="2">
    <location>
        <begin position="86"/>
        <end position="119"/>
    </location>
</feature>
<dbReference type="Gene3D" id="3.60.40.10">
    <property type="entry name" value="PPM-type phosphatase domain"/>
    <property type="match status" value="1"/>
</dbReference>
<dbReference type="InterPro" id="IPR019734">
    <property type="entry name" value="TPR_rpt"/>
</dbReference>
<keyword evidence="2" id="KW-0802">TPR repeat</keyword>
<dbReference type="AlphaFoldDB" id="A0A315Z8B0"/>
<keyword evidence="4" id="KW-0472">Membrane</keyword>
<dbReference type="EMBL" id="QGDO01000003">
    <property type="protein sequence ID" value="PWJ41805.1"/>
    <property type="molecule type" value="Genomic_DNA"/>
</dbReference>
<reference evidence="7 8" key="1">
    <citation type="submission" date="2018-03" db="EMBL/GenBank/DDBJ databases">
        <title>Genomic Encyclopedia of Archaeal and Bacterial Type Strains, Phase II (KMG-II): from individual species to whole genera.</title>
        <authorList>
            <person name="Goeker M."/>
        </authorList>
    </citation>
    <scope>NUCLEOTIDE SEQUENCE [LARGE SCALE GENOMIC DNA]</scope>
    <source>
        <strain evidence="7 8">DSM 28229</strain>
    </source>
</reference>
<name>A0A315Z8B0_SEDFL</name>
<keyword evidence="5" id="KW-0732">Signal</keyword>
<dbReference type="PANTHER" id="PTHR43156">
    <property type="entry name" value="STAGE II SPORULATION PROTEIN E-RELATED"/>
    <property type="match status" value="1"/>
</dbReference>
<keyword evidence="1" id="KW-0378">Hydrolase</keyword>
<dbReference type="InterPro" id="IPR052016">
    <property type="entry name" value="Bact_Sigma-Reg"/>
</dbReference>
<protein>
    <submittedName>
        <fullName evidence="7">Serine phosphatase RsbU (Regulator of sigma subunit)</fullName>
    </submittedName>
</protein>
<dbReference type="PANTHER" id="PTHR43156:SF9">
    <property type="entry name" value="HAMP DOMAIN-CONTAINING PROTEIN"/>
    <property type="match status" value="1"/>
</dbReference>
<dbReference type="InterPro" id="IPR001932">
    <property type="entry name" value="PPM-type_phosphatase-like_dom"/>
</dbReference>
<feature type="transmembrane region" description="Helical" evidence="4">
    <location>
        <begin position="364"/>
        <end position="384"/>
    </location>
</feature>
<proteinExistence type="predicted"/>
<dbReference type="GO" id="GO:0016791">
    <property type="term" value="F:phosphatase activity"/>
    <property type="evidence" value="ECO:0007669"/>
    <property type="project" value="TreeGrafter"/>
</dbReference>
<accession>A0A315Z8B0</accession>